<gene>
    <name evidence="2" type="ORF">MTY_1693</name>
</gene>
<evidence type="ECO:0000256" key="1">
    <source>
        <dbReference type="SAM" id="MobiDB-lite"/>
    </source>
</evidence>
<reference evidence="2" key="1">
    <citation type="journal article" date="2014" name="Gene">
        <title>Genome-guided analysis of transformation efficiency and carbon dioxide assimilation by Moorella thermoacetica Y72.</title>
        <authorList>
            <person name="Tsukahara K."/>
            <person name="Kita A."/>
            <person name="Nakashimada Y."/>
            <person name="Hoshino T."/>
            <person name="Murakami K."/>
        </authorList>
    </citation>
    <scope>NUCLEOTIDE SEQUENCE [LARGE SCALE GENOMIC DNA]</scope>
    <source>
        <strain evidence="2">Y72</strain>
    </source>
</reference>
<organism evidence="2">
    <name type="scientific">Moorella thermoacetica Y72</name>
    <dbReference type="NCBI Taxonomy" id="1325331"/>
    <lineage>
        <taxon>Bacteria</taxon>
        <taxon>Bacillati</taxon>
        <taxon>Bacillota</taxon>
        <taxon>Clostridia</taxon>
        <taxon>Neomoorellales</taxon>
        <taxon>Neomoorellaceae</taxon>
        <taxon>Neomoorella</taxon>
    </lineage>
</organism>
<accession>A0A0S6UBJ7</accession>
<dbReference type="EMBL" id="DF238840">
    <property type="protein sequence ID" value="GAF26354.1"/>
    <property type="molecule type" value="Genomic_DNA"/>
</dbReference>
<dbReference type="AlphaFoldDB" id="A0A0S6UBJ7"/>
<sequence length="44" mass="4648">MTKRAAGFLHLPVNIITAGRPAYTGTGEKEGVPAGTPKNLKREV</sequence>
<feature type="region of interest" description="Disordered" evidence="1">
    <location>
        <begin position="20"/>
        <end position="44"/>
    </location>
</feature>
<proteinExistence type="predicted"/>
<protein>
    <submittedName>
        <fullName evidence="2">Uncharacterized protein</fullName>
    </submittedName>
</protein>
<dbReference type="Proteomes" id="UP000063718">
    <property type="component" value="Unassembled WGS sequence"/>
</dbReference>
<evidence type="ECO:0000313" key="2">
    <source>
        <dbReference type="EMBL" id="GAF26354.1"/>
    </source>
</evidence>
<name>A0A0S6UBJ7_NEOTH</name>